<evidence type="ECO:0000313" key="8">
    <source>
        <dbReference type="EMBL" id="JAT60180.1"/>
    </source>
</evidence>
<dbReference type="SUPFAM" id="SSF51197">
    <property type="entry name" value="Clavaminate synthase-like"/>
    <property type="match status" value="1"/>
</dbReference>
<accession>A0A1D1YZV8</accession>
<dbReference type="Pfam" id="PF14226">
    <property type="entry name" value="DIOX_N"/>
    <property type="match status" value="1"/>
</dbReference>
<keyword evidence="3 5" id="KW-0560">Oxidoreductase</keyword>
<dbReference type="AlphaFoldDB" id="A0A1D1YZV8"/>
<dbReference type="PROSITE" id="PS51471">
    <property type="entry name" value="FE2OG_OXY"/>
    <property type="match status" value="1"/>
</dbReference>
<dbReference type="GO" id="GO:0051213">
    <property type="term" value="F:dioxygenase activity"/>
    <property type="evidence" value="ECO:0007669"/>
    <property type="project" value="UniProtKB-KW"/>
</dbReference>
<feature type="domain" description="Fe2OG dioxygenase" evidence="7">
    <location>
        <begin position="205"/>
        <end position="313"/>
    </location>
</feature>
<evidence type="ECO:0000256" key="1">
    <source>
        <dbReference type="ARBA" id="ARBA00001961"/>
    </source>
</evidence>
<keyword evidence="2 5" id="KW-0479">Metal-binding</keyword>
<dbReference type="GO" id="GO:0046872">
    <property type="term" value="F:metal ion binding"/>
    <property type="evidence" value="ECO:0007669"/>
    <property type="project" value="UniProtKB-KW"/>
</dbReference>
<dbReference type="Gene3D" id="2.60.120.330">
    <property type="entry name" value="B-lactam Antibiotic, Isopenicillin N Synthase, Chain"/>
    <property type="match status" value="1"/>
</dbReference>
<dbReference type="InterPro" id="IPR027443">
    <property type="entry name" value="IPNS-like_sf"/>
</dbReference>
<evidence type="ECO:0000256" key="5">
    <source>
        <dbReference type="RuleBase" id="RU003682"/>
    </source>
</evidence>
<keyword evidence="4 5" id="KW-0408">Iron</keyword>
<dbReference type="Pfam" id="PF03171">
    <property type="entry name" value="2OG-FeII_Oxy"/>
    <property type="match status" value="1"/>
</dbReference>
<reference evidence="8" key="1">
    <citation type="submission" date="2015-07" db="EMBL/GenBank/DDBJ databases">
        <title>Transcriptome Assembly of Anthurium amnicola.</title>
        <authorList>
            <person name="Suzuki J."/>
        </authorList>
    </citation>
    <scope>NUCLEOTIDE SEQUENCE</scope>
</reference>
<protein>
    <submittedName>
        <fullName evidence="8">Gibberellin 3-beta-dioxygenase 4</fullName>
    </submittedName>
</protein>
<dbReference type="EMBL" id="GDJX01007756">
    <property type="protein sequence ID" value="JAT60180.1"/>
    <property type="molecule type" value="Transcribed_RNA"/>
</dbReference>
<comment type="similarity">
    <text evidence="5">Belongs to the iron/ascorbate-dependent oxidoreductase family.</text>
</comment>
<dbReference type="InterPro" id="IPR044861">
    <property type="entry name" value="IPNS-like_FE2OG_OXY"/>
</dbReference>
<proteinExistence type="inferred from homology"/>
<dbReference type="InterPro" id="IPR005123">
    <property type="entry name" value="Oxoglu/Fe-dep_dioxygenase_dom"/>
</dbReference>
<evidence type="ECO:0000256" key="6">
    <source>
        <dbReference type="SAM" id="MobiDB-lite"/>
    </source>
</evidence>
<evidence type="ECO:0000256" key="3">
    <source>
        <dbReference type="ARBA" id="ARBA00023002"/>
    </source>
</evidence>
<evidence type="ECO:0000256" key="4">
    <source>
        <dbReference type="ARBA" id="ARBA00023004"/>
    </source>
</evidence>
<comment type="cofactor">
    <cofactor evidence="1">
        <name>L-ascorbate</name>
        <dbReference type="ChEBI" id="CHEBI:38290"/>
    </cofactor>
</comment>
<feature type="compositionally biased region" description="Polar residues" evidence="6">
    <location>
        <begin position="27"/>
        <end position="49"/>
    </location>
</feature>
<dbReference type="PRINTS" id="PR00682">
    <property type="entry name" value="IPNSYNTHASE"/>
</dbReference>
<evidence type="ECO:0000256" key="2">
    <source>
        <dbReference type="ARBA" id="ARBA00022723"/>
    </source>
</evidence>
<sequence length="380" mass="42471">MASSCTTITTASFSSTLPPTVTLPWRQRTNQPKRLLSSHHTMTPSSPERSLQLPVLDINEPPLPSTLSSLAQACEEWGFFHISNHGISREFYRGLRSLCDQVFALPLESKLRVGPLSPVGTYTPHFIASPFFESLRVSGPDYLASAKCSADSLLDREPAKAQFCNMFDEYGTCMMELSRRIIRVLLGCLGDGVERKHYEAEFSCCHGYLRINSYSPPGELRGGDEGQEVEGLGMHTDMSCITILYQDDIGGLQVRSREGGWVDIRPCEGTLVVNVGDLLQAWSNGRLRSSQHRVVLRRPPRSRFSLAFFWCFEDDKVVAAPGDVVGVGERRAYRPFVCLDYVKFRETIERGKFEKVGYTVDDFAATKSDEVEENSALSET</sequence>
<dbReference type="PANTHER" id="PTHR47990">
    <property type="entry name" value="2-OXOGLUTARATE (2OG) AND FE(II)-DEPENDENT OXYGENASE SUPERFAMILY PROTEIN-RELATED"/>
    <property type="match status" value="1"/>
</dbReference>
<evidence type="ECO:0000259" key="7">
    <source>
        <dbReference type="PROSITE" id="PS51471"/>
    </source>
</evidence>
<gene>
    <name evidence="8" type="primary">At1g80330_0</name>
    <name evidence="8" type="ORF">g.76070</name>
</gene>
<dbReference type="InterPro" id="IPR026992">
    <property type="entry name" value="DIOX_N"/>
</dbReference>
<feature type="region of interest" description="Disordered" evidence="6">
    <location>
        <begin position="22"/>
        <end position="52"/>
    </location>
</feature>
<name>A0A1D1YZV8_9ARAE</name>
<organism evidence="8">
    <name type="scientific">Anthurium amnicola</name>
    <dbReference type="NCBI Taxonomy" id="1678845"/>
    <lineage>
        <taxon>Eukaryota</taxon>
        <taxon>Viridiplantae</taxon>
        <taxon>Streptophyta</taxon>
        <taxon>Embryophyta</taxon>
        <taxon>Tracheophyta</taxon>
        <taxon>Spermatophyta</taxon>
        <taxon>Magnoliopsida</taxon>
        <taxon>Liliopsida</taxon>
        <taxon>Araceae</taxon>
        <taxon>Pothoideae</taxon>
        <taxon>Potheae</taxon>
        <taxon>Anthurium</taxon>
    </lineage>
</organism>
<dbReference type="InterPro" id="IPR050231">
    <property type="entry name" value="Iron_ascorbate_oxido_reductase"/>
</dbReference>
<keyword evidence="8" id="KW-0223">Dioxygenase</keyword>